<dbReference type="AlphaFoldDB" id="A0A1E5VPD4"/>
<dbReference type="CDD" id="cd00086">
    <property type="entry name" value="homeodomain"/>
    <property type="match status" value="1"/>
</dbReference>
<evidence type="ECO:0000256" key="7">
    <source>
        <dbReference type="ARBA" id="ARBA00023242"/>
    </source>
</evidence>
<accession>A0A1E5VPD4</accession>
<dbReference type="PROSITE" id="PS50071">
    <property type="entry name" value="HOMEOBOX_2"/>
    <property type="match status" value="1"/>
</dbReference>
<evidence type="ECO:0000313" key="13">
    <source>
        <dbReference type="EMBL" id="OEL27005.1"/>
    </source>
</evidence>
<keyword evidence="2" id="KW-0217">Developmental protein</keyword>
<feature type="compositionally biased region" description="Low complexity" evidence="11">
    <location>
        <begin position="306"/>
        <end position="318"/>
    </location>
</feature>
<dbReference type="SMART" id="SM00389">
    <property type="entry name" value="HOX"/>
    <property type="match status" value="1"/>
</dbReference>
<sequence length="340" mass="36546">MEAPQQGSSVVIDLESSGGGAPVSPPLSPASAAAAALANARWNPTKEQLAVLERLYEHGMRTPSAEQIKQITARLREHGHIEGKNVFYWFQNHKARQRQKQKQESFAYFTRLLRRPPPLPMLFRPPGQPYPHGAGRLPVPAAPAAAPVMATMAPPPSPVGSSRNNNGGTHVMYNRAPFYMAAPQGPAANAYYHHMQQQQQHQQQTAVMYPRMEIAQDKMIPAVAQQHQHQHHQAGAMYQAAAAPPPNSASSTPLHVVQHFPAPGADAGPSRRETLQLFPLQPSYLLPDKGLAAAAAGGAHLASASASFSGESEGPASPDNNDEAPALPFYDFFGLQSGGR</sequence>
<evidence type="ECO:0000256" key="2">
    <source>
        <dbReference type="ARBA" id="ARBA00022473"/>
    </source>
</evidence>
<dbReference type="InterPro" id="IPR001356">
    <property type="entry name" value="HD"/>
</dbReference>
<dbReference type="InterPro" id="IPR009057">
    <property type="entry name" value="Homeodomain-like_sf"/>
</dbReference>
<keyword evidence="14" id="KW-1185">Reference proteome</keyword>
<evidence type="ECO:0000259" key="12">
    <source>
        <dbReference type="PROSITE" id="PS50071"/>
    </source>
</evidence>
<dbReference type="InterPro" id="IPR044555">
    <property type="entry name" value="WUSCHEL-like"/>
</dbReference>
<comment type="caution">
    <text evidence="13">The sequence shown here is derived from an EMBL/GenBank/DDBJ whole genome shotgun (WGS) entry which is preliminary data.</text>
</comment>
<dbReference type="GO" id="GO:0005634">
    <property type="term" value="C:nucleus"/>
    <property type="evidence" value="ECO:0007669"/>
    <property type="project" value="UniProtKB-SubCell"/>
</dbReference>
<dbReference type="STRING" id="888268.A0A1E5VPD4"/>
<evidence type="ECO:0000256" key="1">
    <source>
        <dbReference type="ARBA" id="ARBA00004123"/>
    </source>
</evidence>
<evidence type="ECO:0000313" key="14">
    <source>
        <dbReference type="Proteomes" id="UP000095767"/>
    </source>
</evidence>
<comment type="subcellular location">
    <subcellularLocation>
        <location evidence="1 9 10">Nucleus</location>
    </subcellularLocation>
</comment>
<dbReference type="GO" id="GO:0003700">
    <property type="term" value="F:DNA-binding transcription factor activity"/>
    <property type="evidence" value="ECO:0007669"/>
    <property type="project" value="InterPro"/>
</dbReference>
<dbReference type="PANTHER" id="PTHR45940:SF6">
    <property type="entry name" value="WUSCHEL-RELATED HOMEOBOX 2"/>
    <property type="match status" value="1"/>
</dbReference>
<organism evidence="13 14">
    <name type="scientific">Dichanthelium oligosanthes</name>
    <dbReference type="NCBI Taxonomy" id="888268"/>
    <lineage>
        <taxon>Eukaryota</taxon>
        <taxon>Viridiplantae</taxon>
        <taxon>Streptophyta</taxon>
        <taxon>Embryophyta</taxon>
        <taxon>Tracheophyta</taxon>
        <taxon>Spermatophyta</taxon>
        <taxon>Magnoliopsida</taxon>
        <taxon>Liliopsida</taxon>
        <taxon>Poales</taxon>
        <taxon>Poaceae</taxon>
        <taxon>PACMAD clade</taxon>
        <taxon>Panicoideae</taxon>
        <taxon>Panicodae</taxon>
        <taxon>Paniceae</taxon>
        <taxon>Dichantheliinae</taxon>
        <taxon>Dichanthelium</taxon>
    </lineage>
</organism>
<keyword evidence="7 9" id="KW-0539">Nucleus</keyword>
<proteinExistence type="inferred from homology"/>
<dbReference type="Gene3D" id="1.10.10.60">
    <property type="entry name" value="Homeodomain-like"/>
    <property type="match status" value="1"/>
</dbReference>
<dbReference type="OrthoDB" id="1896656at2759"/>
<evidence type="ECO:0000256" key="4">
    <source>
        <dbReference type="ARBA" id="ARBA00023125"/>
    </source>
</evidence>
<feature type="region of interest" description="Disordered" evidence="11">
    <location>
        <begin position="226"/>
        <end position="270"/>
    </location>
</feature>
<evidence type="ECO:0000256" key="5">
    <source>
        <dbReference type="ARBA" id="ARBA00023155"/>
    </source>
</evidence>
<evidence type="ECO:0000256" key="8">
    <source>
        <dbReference type="ARBA" id="ARBA00024040"/>
    </source>
</evidence>
<dbReference type="SUPFAM" id="SSF46689">
    <property type="entry name" value="Homeodomain-like"/>
    <property type="match status" value="1"/>
</dbReference>
<dbReference type="GO" id="GO:0099402">
    <property type="term" value="P:plant organ development"/>
    <property type="evidence" value="ECO:0007669"/>
    <property type="project" value="InterPro"/>
</dbReference>
<keyword evidence="5 9" id="KW-0371">Homeobox</keyword>
<name>A0A1E5VPD4_9POAL</name>
<dbReference type="EMBL" id="LWDX02033487">
    <property type="protein sequence ID" value="OEL27005.1"/>
    <property type="molecule type" value="Genomic_DNA"/>
</dbReference>
<feature type="DNA-binding region" description="Homeobox" evidence="9">
    <location>
        <begin position="37"/>
        <end position="101"/>
    </location>
</feature>
<dbReference type="PANTHER" id="PTHR45940">
    <property type="entry name" value="WUSCHEL-RELATED HOMEOBOX 1-RELATED"/>
    <property type="match status" value="1"/>
</dbReference>
<feature type="domain" description="Homeobox" evidence="12">
    <location>
        <begin position="35"/>
        <end position="100"/>
    </location>
</feature>
<keyword evidence="6" id="KW-0804">Transcription</keyword>
<comment type="similarity">
    <text evidence="8">Belongs to the WUS homeobox family.</text>
</comment>
<protein>
    <submittedName>
        <fullName evidence="13">WUSCHEL-related homeobox 2</fullName>
    </submittedName>
</protein>
<dbReference type="Pfam" id="PF00046">
    <property type="entry name" value="Homeodomain"/>
    <property type="match status" value="1"/>
</dbReference>
<evidence type="ECO:0000256" key="3">
    <source>
        <dbReference type="ARBA" id="ARBA00023015"/>
    </source>
</evidence>
<reference evidence="13 14" key="1">
    <citation type="submission" date="2016-09" db="EMBL/GenBank/DDBJ databases">
        <title>The draft genome of Dichanthelium oligosanthes: A C3 panicoid grass species.</title>
        <authorList>
            <person name="Studer A.J."/>
            <person name="Schnable J.C."/>
            <person name="Brutnell T.P."/>
        </authorList>
    </citation>
    <scope>NUCLEOTIDE SEQUENCE [LARGE SCALE GENOMIC DNA]</scope>
    <source>
        <strain evidence="14">cv. Kellogg 1175</strain>
        <tissue evidence="13">Leaf</tissue>
    </source>
</reference>
<evidence type="ECO:0000256" key="6">
    <source>
        <dbReference type="ARBA" id="ARBA00023163"/>
    </source>
</evidence>
<dbReference type="Proteomes" id="UP000095767">
    <property type="component" value="Unassembled WGS sequence"/>
</dbReference>
<evidence type="ECO:0000256" key="11">
    <source>
        <dbReference type="SAM" id="MobiDB-lite"/>
    </source>
</evidence>
<feature type="region of interest" description="Disordered" evidence="11">
    <location>
        <begin position="306"/>
        <end position="329"/>
    </location>
</feature>
<feature type="region of interest" description="Disordered" evidence="11">
    <location>
        <begin position="1"/>
        <end position="26"/>
    </location>
</feature>
<evidence type="ECO:0000256" key="10">
    <source>
        <dbReference type="RuleBase" id="RU000682"/>
    </source>
</evidence>
<dbReference type="FunFam" id="1.10.10.60:FF:000146">
    <property type="entry name" value="WUSCHEL-related homeobox 4"/>
    <property type="match status" value="1"/>
</dbReference>
<gene>
    <name evidence="13" type="ORF">BAE44_0011975</name>
</gene>
<keyword evidence="3" id="KW-0805">Transcription regulation</keyword>
<feature type="compositionally biased region" description="Low complexity" evidence="11">
    <location>
        <begin position="226"/>
        <end position="242"/>
    </location>
</feature>
<evidence type="ECO:0000256" key="9">
    <source>
        <dbReference type="PROSITE-ProRule" id="PRU00108"/>
    </source>
</evidence>
<keyword evidence="4 9" id="KW-0238">DNA-binding</keyword>
<dbReference type="GO" id="GO:0003677">
    <property type="term" value="F:DNA binding"/>
    <property type="evidence" value="ECO:0007669"/>
    <property type="project" value="UniProtKB-UniRule"/>
</dbReference>